<dbReference type="GO" id="GO:0016787">
    <property type="term" value="F:hydrolase activity"/>
    <property type="evidence" value="ECO:0007669"/>
    <property type="project" value="UniProtKB-KW"/>
</dbReference>
<dbReference type="PANTHER" id="PTHR43798:SF31">
    <property type="entry name" value="AB HYDROLASE SUPERFAMILY PROTEIN YCLE"/>
    <property type="match status" value="1"/>
</dbReference>
<name>A0A1Y5TYE5_9RHOB</name>
<dbReference type="InterPro" id="IPR029058">
    <property type="entry name" value="AB_hydrolase_fold"/>
</dbReference>
<organism evidence="3 4">
    <name type="scientific">Roseovarius litorisediminis</name>
    <dbReference type="NCBI Taxonomy" id="1312363"/>
    <lineage>
        <taxon>Bacteria</taxon>
        <taxon>Pseudomonadati</taxon>
        <taxon>Pseudomonadota</taxon>
        <taxon>Alphaproteobacteria</taxon>
        <taxon>Rhodobacterales</taxon>
        <taxon>Roseobacteraceae</taxon>
        <taxon>Roseovarius</taxon>
    </lineage>
</organism>
<protein>
    <submittedName>
        <fullName evidence="3">Alpha/beta hydrolase family protein</fullName>
    </submittedName>
</protein>
<dbReference type="Gene3D" id="3.40.50.1820">
    <property type="entry name" value="alpha/beta hydrolase"/>
    <property type="match status" value="1"/>
</dbReference>
<dbReference type="GO" id="GO:0016020">
    <property type="term" value="C:membrane"/>
    <property type="evidence" value="ECO:0007669"/>
    <property type="project" value="TreeGrafter"/>
</dbReference>
<dbReference type="Pfam" id="PF12697">
    <property type="entry name" value="Abhydrolase_6"/>
    <property type="match status" value="1"/>
</dbReference>
<keyword evidence="4" id="KW-1185">Reference proteome</keyword>
<dbReference type="InterPro" id="IPR050266">
    <property type="entry name" value="AB_hydrolase_sf"/>
</dbReference>
<reference evidence="3 4" key="1">
    <citation type="submission" date="2017-03" db="EMBL/GenBank/DDBJ databases">
        <authorList>
            <person name="Afonso C.L."/>
            <person name="Miller P.J."/>
            <person name="Scott M.A."/>
            <person name="Spackman E."/>
            <person name="Goraichik I."/>
            <person name="Dimitrov K.M."/>
            <person name="Suarez D.L."/>
            <person name="Swayne D.E."/>
        </authorList>
    </citation>
    <scope>NUCLEOTIDE SEQUENCE [LARGE SCALE GENOMIC DNA]</scope>
    <source>
        <strain evidence="3 4">CECT 8287</strain>
    </source>
</reference>
<proteinExistence type="predicted"/>
<evidence type="ECO:0000256" key="1">
    <source>
        <dbReference type="ARBA" id="ARBA00022801"/>
    </source>
</evidence>
<dbReference type="EMBL" id="FWFL01000025">
    <property type="protein sequence ID" value="SLN71162.1"/>
    <property type="molecule type" value="Genomic_DNA"/>
</dbReference>
<dbReference type="InterPro" id="IPR000073">
    <property type="entry name" value="AB_hydrolase_1"/>
</dbReference>
<dbReference type="AlphaFoldDB" id="A0A1Y5TYE5"/>
<dbReference type="PANTHER" id="PTHR43798">
    <property type="entry name" value="MONOACYLGLYCEROL LIPASE"/>
    <property type="match status" value="1"/>
</dbReference>
<dbReference type="SUPFAM" id="SSF53474">
    <property type="entry name" value="alpha/beta-Hydrolases"/>
    <property type="match status" value="1"/>
</dbReference>
<evidence type="ECO:0000313" key="4">
    <source>
        <dbReference type="Proteomes" id="UP000193827"/>
    </source>
</evidence>
<accession>A0A1Y5TYE5</accession>
<dbReference type="Proteomes" id="UP000193827">
    <property type="component" value="Unassembled WGS sequence"/>
</dbReference>
<evidence type="ECO:0000259" key="2">
    <source>
        <dbReference type="Pfam" id="PF12697"/>
    </source>
</evidence>
<gene>
    <name evidence="3" type="ORF">PEL8287_03937</name>
</gene>
<feature type="domain" description="AB hydrolase-1" evidence="2">
    <location>
        <begin position="11"/>
        <end position="223"/>
    </location>
</feature>
<keyword evidence="1 3" id="KW-0378">Hydrolase</keyword>
<evidence type="ECO:0000313" key="3">
    <source>
        <dbReference type="EMBL" id="SLN71162.1"/>
    </source>
</evidence>
<sequence length="233" mass="26196">MSRKTKFMAITQRHFGLMEWADDKPFSRQVHTDDLIAVLAKLDEPVHLFGWSYAGGVLLRTAAIKPEQVLSLTIFEPSFECEDLSEPGPLLRAREDAWKRLEPAYHMAEGGNLRAAMHIGLEAVYNMKEGGFSDLHTDFQKVHLDNCHTMLPDLRAEPAKPLMSEEFNRIRCPVLVLYGENSLDQYKLMAQETSNSIENAKLTKVPGVSHGGPVQRPDLIAKAALDFIISQTH</sequence>